<dbReference type="EMBL" id="JAQQWM010000002">
    <property type="protein sequence ID" value="KAK8077272.1"/>
    <property type="molecule type" value="Genomic_DNA"/>
</dbReference>
<evidence type="ECO:0000256" key="3">
    <source>
        <dbReference type="ARBA" id="ARBA00022691"/>
    </source>
</evidence>
<evidence type="ECO:0000313" key="6">
    <source>
        <dbReference type="Proteomes" id="UP001446871"/>
    </source>
</evidence>
<keyword evidence="6" id="KW-1185">Reference proteome</keyword>
<dbReference type="InterPro" id="IPR016461">
    <property type="entry name" value="COMT-like"/>
</dbReference>
<gene>
    <name evidence="5" type="ORF">PG996_003442</name>
</gene>
<dbReference type="Proteomes" id="UP001446871">
    <property type="component" value="Unassembled WGS sequence"/>
</dbReference>
<accession>A0ABR1W2G1</accession>
<dbReference type="InterPro" id="IPR036388">
    <property type="entry name" value="WH-like_DNA-bd_sf"/>
</dbReference>
<protein>
    <submittedName>
        <fullName evidence="5">O-methyltransferase</fullName>
    </submittedName>
</protein>
<organism evidence="5 6">
    <name type="scientific">Apiospora saccharicola</name>
    <dbReference type="NCBI Taxonomy" id="335842"/>
    <lineage>
        <taxon>Eukaryota</taxon>
        <taxon>Fungi</taxon>
        <taxon>Dikarya</taxon>
        <taxon>Ascomycota</taxon>
        <taxon>Pezizomycotina</taxon>
        <taxon>Sordariomycetes</taxon>
        <taxon>Xylariomycetidae</taxon>
        <taxon>Amphisphaeriales</taxon>
        <taxon>Apiosporaceae</taxon>
        <taxon>Apiospora</taxon>
    </lineage>
</organism>
<dbReference type="InterPro" id="IPR036390">
    <property type="entry name" value="WH_DNA-bd_sf"/>
</dbReference>
<dbReference type="PANTHER" id="PTHR43712">
    <property type="entry name" value="PUTATIVE (AFU_ORTHOLOGUE AFUA_4G14580)-RELATED"/>
    <property type="match status" value="1"/>
</dbReference>
<dbReference type="InterPro" id="IPR001077">
    <property type="entry name" value="COMT_C"/>
</dbReference>
<evidence type="ECO:0000256" key="1">
    <source>
        <dbReference type="ARBA" id="ARBA00022603"/>
    </source>
</evidence>
<evidence type="ECO:0000259" key="4">
    <source>
        <dbReference type="Pfam" id="PF00891"/>
    </source>
</evidence>
<dbReference type="Pfam" id="PF00891">
    <property type="entry name" value="Methyltransf_2"/>
    <property type="match status" value="1"/>
</dbReference>
<dbReference type="InterPro" id="IPR029063">
    <property type="entry name" value="SAM-dependent_MTases_sf"/>
</dbReference>
<dbReference type="Gene3D" id="1.10.10.10">
    <property type="entry name" value="Winged helix-like DNA-binding domain superfamily/Winged helix DNA-binding domain"/>
    <property type="match status" value="1"/>
</dbReference>
<feature type="domain" description="O-methyltransferase C-terminal" evidence="4">
    <location>
        <begin position="278"/>
        <end position="420"/>
    </location>
</feature>
<sequence length="441" mass="48128">MGLDITNVANGANGANGTVVVHKAVATTPNNMDAVPGLVKQINSGVDALGTGGDEARHALLVKARNLMQALETPRETMIKHCWAQTGAMAGLTTGVDTGLWALMAKNGDRPQKVSELASAVKMDTVLLSRLMRHLGAMGYIIETGEDEYKPTNFTNSLSIPIISGGYYSMFVPPLQASQPPPVSLAASAGVISFHEFARKNGWQNPTDAGRTSFHQAYATDKNFFEYLQAVGYGPQFNDHMGGYRQGRLPWMHPSFYPVQARLIDGADAETADDDAPFLVDIGGSVGHDLAEFQRYFPGHPGKLVLQDLPVVIGQITDLDGRIERMEHDFLTEQPVKGARAYYMHSVLHDWPDRLCRQILAPLTAAMRPGYSKLLINENVIPRTGAYWETTALDMIMLTEFSSRERTLDDWQSLLGAAGLRIVQIWGGGKGVESLIECELA</sequence>
<keyword evidence="1" id="KW-0489">Methyltransferase</keyword>
<evidence type="ECO:0000313" key="5">
    <source>
        <dbReference type="EMBL" id="KAK8077272.1"/>
    </source>
</evidence>
<dbReference type="PROSITE" id="PS51683">
    <property type="entry name" value="SAM_OMT_II"/>
    <property type="match status" value="1"/>
</dbReference>
<comment type="caution">
    <text evidence="5">The sequence shown here is derived from an EMBL/GenBank/DDBJ whole genome shotgun (WGS) entry which is preliminary data.</text>
</comment>
<keyword evidence="2" id="KW-0808">Transferase</keyword>
<proteinExistence type="predicted"/>
<dbReference type="PANTHER" id="PTHR43712:SF17">
    <property type="entry name" value="O-METHYLTRANSFERASE"/>
    <property type="match status" value="1"/>
</dbReference>
<evidence type="ECO:0000256" key="2">
    <source>
        <dbReference type="ARBA" id="ARBA00022679"/>
    </source>
</evidence>
<name>A0ABR1W2G1_9PEZI</name>
<reference evidence="5 6" key="1">
    <citation type="submission" date="2023-01" db="EMBL/GenBank/DDBJ databases">
        <title>Analysis of 21 Apiospora genomes using comparative genomics revels a genus with tremendous synthesis potential of carbohydrate active enzymes and secondary metabolites.</title>
        <authorList>
            <person name="Sorensen T."/>
        </authorList>
    </citation>
    <scope>NUCLEOTIDE SEQUENCE [LARGE SCALE GENOMIC DNA]</scope>
    <source>
        <strain evidence="5 6">CBS 83171</strain>
    </source>
</reference>
<keyword evidence="3" id="KW-0949">S-adenosyl-L-methionine</keyword>
<dbReference type="SUPFAM" id="SSF53335">
    <property type="entry name" value="S-adenosyl-L-methionine-dependent methyltransferases"/>
    <property type="match status" value="1"/>
</dbReference>
<dbReference type="Gene3D" id="3.40.50.150">
    <property type="entry name" value="Vaccinia Virus protein VP39"/>
    <property type="match status" value="1"/>
</dbReference>
<dbReference type="SUPFAM" id="SSF46785">
    <property type="entry name" value="Winged helix' DNA-binding domain"/>
    <property type="match status" value="1"/>
</dbReference>